<name>A0A318S3R8_9DEIO</name>
<keyword evidence="2" id="KW-0418">Kinase</keyword>
<dbReference type="InterPro" id="IPR000600">
    <property type="entry name" value="ROK"/>
</dbReference>
<dbReference type="RefSeq" id="WP_170131134.1">
    <property type="nucleotide sequence ID" value="NZ_QJSX01000016.1"/>
</dbReference>
<dbReference type="SUPFAM" id="SSF53067">
    <property type="entry name" value="Actin-like ATPase domain"/>
    <property type="match status" value="1"/>
</dbReference>
<sequence>MTPLKGDPSALRAHNRRVILNHLRRLGPISRTQLVELTGLSSASITSITADLIQERLLTERSIGEAGISGGRRPIYLDIDYTAHYAIGFKLREHRIEAVLTDLSTQILAHHTDTLDSHDPHHVTSHIHRVCKTLYRRARINPEGVIGIGIGLVGVIDALKGTVVNAPLLGWRDVPLSQLVQRRTGLPTHIDNDVNSLAAAERLFGHGKHTNHFLTIALGRGLGSALVLNGDLHRGRQGGAGEFGHNIITPNGRRCSCGRHGCLEAYTAEPALLAQLHERHPDLTERITTIDALVTLADQGHASATDVLSTAGRLLGTHLSYLVNTLNPELIIIAGEGTRLGPHYFEPLRDAIHTNAFDGLAHDLPLIIDTWPNDDFTLWARGAASLAVQCAFDFGTLLKGTNLTHPS</sequence>
<keyword evidence="2" id="KW-0808">Transferase</keyword>
<dbReference type="Pfam" id="PF00480">
    <property type="entry name" value="ROK"/>
    <property type="match status" value="1"/>
</dbReference>
<dbReference type="GO" id="GO:0016301">
    <property type="term" value="F:kinase activity"/>
    <property type="evidence" value="ECO:0007669"/>
    <property type="project" value="UniProtKB-KW"/>
</dbReference>
<proteinExistence type="inferred from homology"/>
<evidence type="ECO:0000313" key="3">
    <source>
        <dbReference type="Proteomes" id="UP000248326"/>
    </source>
</evidence>
<comment type="similarity">
    <text evidence="1">Belongs to the ROK (NagC/XylR) family.</text>
</comment>
<dbReference type="PANTHER" id="PTHR18964:SF149">
    <property type="entry name" value="BIFUNCTIONAL UDP-N-ACETYLGLUCOSAMINE 2-EPIMERASE_N-ACETYLMANNOSAMINE KINASE"/>
    <property type="match status" value="1"/>
</dbReference>
<gene>
    <name evidence="2" type="ORF">DES52_11676</name>
</gene>
<evidence type="ECO:0000256" key="1">
    <source>
        <dbReference type="ARBA" id="ARBA00006479"/>
    </source>
</evidence>
<dbReference type="InterPro" id="IPR049874">
    <property type="entry name" value="ROK_cs"/>
</dbReference>
<dbReference type="Proteomes" id="UP000248326">
    <property type="component" value="Unassembled WGS sequence"/>
</dbReference>
<dbReference type="CDD" id="cd24073">
    <property type="entry name" value="ASKHA_ATPase_ROK_CYANR"/>
    <property type="match status" value="1"/>
</dbReference>
<protein>
    <submittedName>
        <fullName evidence="2">Putative NBD/HSP70 family sugar kinase</fullName>
    </submittedName>
</protein>
<dbReference type="InterPro" id="IPR036390">
    <property type="entry name" value="WH_DNA-bd_sf"/>
</dbReference>
<dbReference type="SUPFAM" id="SSF46785">
    <property type="entry name" value="Winged helix' DNA-binding domain"/>
    <property type="match status" value="1"/>
</dbReference>
<keyword evidence="3" id="KW-1185">Reference proteome</keyword>
<dbReference type="InterPro" id="IPR036388">
    <property type="entry name" value="WH-like_DNA-bd_sf"/>
</dbReference>
<dbReference type="PANTHER" id="PTHR18964">
    <property type="entry name" value="ROK (REPRESSOR, ORF, KINASE) FAMILY"/>
    <property type="match status" value="1"/>
</dbReference>
<dbReference type="AlphaFoldDB" id="A0A318S3R8"/>
<organism evidence="2 3">
    <name type="scientific">Deinococcus yavapaiensis KR-236</name>
    <dbReference type="NCBI Taxonomy" id="694435"/>
    <lineage>
        <taxon>Bacteria</taxon>
        <taxon>Thermotogati</taxon>
        <taxon>Deinococcota</taxon>
        <taxon>Deinococci</taxon>
        <taxon>Deinococcales</taxon>
        <taxon>Deinococcaceae</taxon>
        <taxon>Deinococcus</taxon>
    </lineage>
</organism>
<accession>A0A318S3R8</accession>
<reference evidence="2 3" key="1">
    <citation type="submission" date="2018-06" db="EMBL/GenBank/DDBJ databases">
        <title>Genomic Encyclopedia of Type Strains, Phase IV (KMG-IV): sequencing the most valuable type-strain genomes for metagenomic binning, comparative biology and taxonomic classification.</title>
        <authorList>
            <person name="Goeker M."/>
        </authorList>
    </citation>
    <scope>NUCLEOTIDE SEQUENCE [LARGE SCALE GENOMIC DNA]</scope>
    <source>
        <strain evidence="2 3">DSM 18048</strain>
    </source>
</reference>
<dbReference type="EMBL" id="QJSX01000016">
    <property type="protein sequence ID" value="PYE51009.1"/>
    <property type="molecule type" value="Genomic_DNA"/>
</dbReference>
<dbReference type="Gene3D" id="1.10.10.10">
    <property type="entry name" value="Winged helix-like DNA-binding domain superfamily/Winged helix DNA-binding domain"/>
    <property type="match status" value="1"/>
</dbReference>
<comment type="caution">
    <text evidence="2">The sequence shown here is derived from an EMBL/GenBank/DDBJ whole genome shotgun (WGS) entry which is preliminary data.</text>
</comment>
<dbReference type="Gene3D" id="3.30.420.40">
    <property type="match status" value="2"/>
</dbReference>
<evidence type="ECO:0000313" key="2">
    <source>
        <dbReference type="EMBL" id="PYE51009.1"/>
    </source>
</evidence>
<dbReference type="InterPro" id="IPR043129">
    <property type="entry name" value="ATPase_NBD"/>
</dbReference>
<dbReference type="PROSITE" id="PS01125">
    <property type="entry name" value="ROK"/>
    <property type="match status" value="1"/>
</dbReference>